<evidence type="ECO:0000313" key="1">
    <source>
        <dbReference type="EMBL" id="UPW41120.1"/>
    </source>
</evidence>
<protein>
    <submittedName>
        <fullName evidence="1">Uncharacterized protein</fullName>
    </submittedName>
</protein>
<name>A0A976N1T4_9VIRU</name>
<accession>A0A976N1T4</accession>
<proteinExistence type="predicted"/>
<reference evidence="1" key="1">
    <citation type="submission" date="2022-02" db="EMBL/GenBank/DDBJ databases">
        <title>Towards deciphering the DNA virus diversity associated with rodent species in the families Cricetidae and Heteromyidae.</title>
        <authorList>
            <person name="Lund M."/>
            <person name="Larsen B.B."/>
            <person name="Gryseels S."/>
            <person name="Kraberger S."/>
            <person name="Rowsey D.M."/>
            <person name="Steger L."/>
            <person name="Yule K.M."/>
            <person name="Upham N.S."/>
            <person name="Worobey M."/>
            <person name="Van Doorslaer K."/>
            <person name="Varsani A."/>
        </authorList>
    </citation>
    <scope>NUCLEOTIDE SEQUENCE</scope>
    <source>
        <strain evidence="1">UA08Rod_5448</strain>
    </source>
</reference>
<organism evidence="1">
    <name type="scientific">Sigmofec virus UA08Rod_5448</name>
    <dbReference type="NCBI Taxonomy" id="2929425"/>
    <lineage>
        <taxon>Viruses</taxon>
        <taxon>Monodnaviria</taxon>
        <taxon>Sangervirae</taxon>
        <taxon>Phixviricota</taxon>
        <taxon>Malgrandaviricetes</taxon>
        <taxon>Petitvirales</taxon>
        <taxon>Microviridae</taxon>
    </lineage>
</organism>
<dbReference type="EMBL" id="OM869546">
    <property type="protein sequence ID" value="UPW41120.1"/>
    <property type="molecule type" value="Genomic_DNA"/>
</dbReference>
<sequence length="92" mass="10378">MSKGPNRCKLIRVPTWDMVPDAVIADLAKRMQVPYQVSVSRLGPYGIPFASWVTAKKYSLEGDVIYSVKGDPMLTPVPRIYLIRPANYSFFV</sequence>